<evidence type="ECO:0000313" key="2">
    <source>
        <dbReference type="Proteomes" id="UP001236663"/>
    </source>
</evidence>
<reference evidence="2" key="1">
    <citation type="journal article" date="2019" name="Int. J. Syst. Evol. Microbiol.">
        <title>The Global Catalogue of Microorganisms (GCM) 10K type strain sequencing project: providing services to taxonomists for standard genome sequencing and annotation.</title>
        <authorList>
            <consortium name="The Broad Institute Genomics Platform"/>
            <consortium name="The Broad Institute Genome Sequencing Center for Infectious Disease"/>
            <person name="Wu L."/>
            <person name="Ma J."/>
        </authorList>
    </citation>
    <scope>NUCLEOTIDE SEQUENCE [LARGE SCALE GENOMIC DNA]</scope>
    <source>
        <strain evidence="2">CECT 7706</strain>
    </source>
</reference>
<dbReference type="InterPro" id="IPR036249">
    <property type="entry name" value="Thioredoxin-like_sf"/>
</dbReference>
<dbReference type="Gene3D" id="3.40.30.10">
    <property type="entry name" value="Glutaredoxin"/>
    <property type="match status" value="1"/>
</dbReference>
<organism evidence="1 2">
    <name type="scientific">Cyclobacterium jeungdonense</name>
    <dbReference type="NCBI Taxonomy" id="708087"/>
    <lineage>
        <taxon>Bacteria</taxon>
        <taxon>Pseudomonadati</taxon>
        <taxon>Bacteroidota</taxon>
        <taxon>Cytophagia</taxon>
        <taxon>Cytophagales</taxon>
        <taxon>Cyclobacteriaceae</taxon>
        <taxon>Cyclobacterium</taxon>
    </lineage>
</organism>
<comment type="caution">
    <text evidence="1">The sequence shown here is derived from an EMBL/GenBank/DDBJ whole genome shotgun (WGS) entry which is preliminary data.</text>
</comment>
<dbReference type="RefSeq" id="WP_163386376.1">
    <property type="nucleotide sequence ID" value="NZ_JAUFQS010000012.1"/>
</dbReference>
<sequence length="179" mass="20484">MTTEKQTSYLIVTDIAFPDVIVKTHHGNVHFKSLIQDKRIIVYTNPSELIPDSESKANELVNALRKLKKLNYHLIGFNRNSFEEHLKSLNWLNSYLSEDLVFPVFYQPQNNVKECLEKNLGEKITLKSPIYLLDKNGCTRMILDGSHSASENLETMLEQASKLVLADQSFGKNQSLRDS</sequence>
<keyword evidence="2" id="KW-1185">Reference proteome</keyword>
<protein>
    <submittedName>
        <fullName evidence="1">Redoxin domain-containing protein</fullName>
    </submittedName>
</protein>
<accession>A0ABT8C7P1</accession>
<dbReference type="EMBL" id="JAUFQS010000012">
    <property type="protein sequence ID" value="MDN3688824.1"/>
    <property type="molecule type" value="Genomic_DNA"/>
</dbReference>
<gene>
    <name evidence="1" type="ORF">QWZ15_13370</name>
</gene>
<name>A0ABT8C7P1_9BACT</name>
<dbReference type="SUPFAM" id="SSF52833">
    <property type="entry name" value="Thioredoxin-like"/>
    <property type="match status" value="1"/>
</dbReference>
<proteinExistence type="predicted"/>
<evidence type="ECO:0000313" key="1">
    <source>
        <dbReference type="EMBL" id="MDN3688824.1"/>
    </source>
</evidence>
<dbReference type="Proteomes" id="UP001236663">
    <property type="component" value="Unassembled WGS sequence"/>
</dbReference>